<organism evidence="1 2">
    <name type="scientific">Glaciecola nitratireducens (strain JCM 12485 / KCTC 12276 / FR1064)</name>
    <dbReference type="NCBI Taxonomy" id="1085623"/>
    <lineage>
        <taxon>Bacteria</taxon>
        <taxon>Pseudomonadati</taxon>
        <taxon>Pseudomonadota</taxon>
        <taxon>Gammaproteobacteria</taxon>
        <taxon>Alteromonadales</taxon>
        <taxon>Alteromonadaceae</taxon>
        <taxon>Brumicola</taxon>
    </lineage>
</organism>
<reference evidence="1 2" key="1">
    <citation type="journal article" date="2011" name="J. Bacteriol.">
        <title>Complete genome sequence of seawater bacterium Glaciecola nitratireducens FR1064T.</title>
        <authorList>
            <person name="Bian F."/>
            <person name="Qin Q.L."/>
            <person name="Xie B.B."/>
            <person name="Shu Y.L."/>
            <person name="Zhang X.Y."/>
            <person name="Yu Y."/>
            <person name="Chen B."/>
            <person name="Chen X.L."/>
            <person name="Zhou B.C."/>
            <person name="Zhang Y.Z."/>
        </authorList>
    </citation>
    <scope>NUCLEOTIDE SEQUENCE [LARGE SCALE GENOMIC DNA]</scope>
    <source>
        <strain evidence="2">JCM 12485 / KCTC 12276 / FR1064</strain>
    </source>
</reference>
<sequence>MHVNPFLIFIVVFWFDYACMGNKVASAQNAWIILCVN</sequence>
<proteinExistence type="predicted"/>
<dbReference type="EMBL" id="CP003060">
    <property type="protein sequence ID" value="AEP31184.1"/>
    <property type="molecule type" value="Genomic_DNA"/>
</dbReference>
<dbReference type="HOGENOM" id="CLU_3344141_0_0_6"/>
<gene>
    <name evidence="1" type="ordered locus">GNIT_3089</name>
</gene>
<accession>G4QIM8</accession>
<name>G4QIM8_GLANF</name>
<evidence type="ECO:0000313" key="1">
    <source>
        <dbReference type="EMBL" id="AEP31184.1"/>
    </source>
</evidence>
<dbReference type="Proteomes" id="UP000009282">
    <property type="component" value="Chromosome"/>
</dbReference>
<dbReference type="KEGG" id="gni:GNIT_3089"/>
<protein>
    <submittedName>
        <fullName evidence="1">Uncharacterized protein</fullName>
    </submittedName>
</protein>
<dbReference type="AlphaFoldDB" id="G4QIM8"/>
<evidence type="ECO:0000313" key="2">
    <source>
        <dbReference type="Proteomes" id="UP000009282"/>
    </source>
</evidence>
<keyword evidence="2" id="KW-1185">Reference proteome</keyword>